<dbReference type="InterPro" id="IPR001173">
    <property type="entry name" value="Glyco_trans_2-like"/>
</dbReference>
<dbReference type="InterPro" id="IPR029044">
    <property type="entry name" value="Nucleotide-diphossugar_trans"/>
</dbReference>
<accession>A0ABT1CJ16</accession>
<dbReference type="GO" id="GO:0016757">
    <property type="term" value="F:glycosyltransferase activity"/>
    <property type="evidence" value="ECO:0007669"/>
    <property type="project" value="UniProtKB-KW"/>
</dbReference>
<keyword evidence="3" id="KW-1185">Reference proteome</keyword>
<dbReference type="EC" id="2.4.-.-" evidence="2"/>
<comment type="caution">
    <text evidence="2">The sequence shown here is derived from an EMBL/GenBank/DDBJ whole genome shotgun (WGS) entry which is preliminary data.</text>
</comment>
<name>A0ABT1CJ16_9PROT</name>
<evidence type="ECO:0000259" key="1">
    <source>
        <dbReference type="Pfam" id="PF00535"/>
    </source>
</evidence>
<dbReference type="Gene3D" id="3.90.550.10">
    <property type="entry name" value="Spore Coat Polysaccharide Biosynthesis Protein SpsA, Chain A"/>
    <property type="match status" value="1"/>
</dbReference>
<sequence length="344" mass="38566">MTGRNRAQATPPRLYAVGGRDTERAASVPPVAILLSVYNGEAFLNEQLDSFLAQTDSNWCLYWRDDGSQDASRAIMLSFQEHRGQGRCIEIDAEMGHAETANIGVARSYALLLDAAPRDALIAFADQDDVWLPEKLRWAREKLAECSGSALYCARQFLTDEKLKVQGPSLALRRMPDFRTALIQNLATGHTIVLNPAAASLIRPVLPPQGVLHDWWSYVLVLAAGGTFVFDERCVTLYRQHRRNAVGVERSLLTRGLRALRRGPAAFMALHAALVSRLAEPELLVVLTPDNRVFLRRLQNCLSGSAVTRLRFLLTERSFVRQRLAETWLFRLWFLFYGSSSPKA</sequence>
<protein>
    <submittedName>
        <fullName evidence="2">Glycosyltransferase</fullName>
        <ecNumber evidence="2">2.4.-.-</ecNumber>
    </submittedName>
</protein>
<dbReference type="EMBL" id="JAMXQU010000006">
    <property type="protein sequence ID" value="MCO6160224.1"/>
    <property type="molecule type" value="Genomic_DNA"/>
</dbReference>
<dbReference type="InterPro" id="IPR050834">
    <property type="entry name" value="Glycosyltransf_2"/>
</dbReference>
<dbReference type="PANTHER" id="PTHR43685">
    <property type="entry name" value="GLYCOSYLTRANSFERASE"/>
    <property type="match status" value="1"/>
</dbReference>
<gene>
    <name evidence="2" type="ORF">NF685_09300</name>
</gene>
<feature type="domain" description="Glycosyltransferase 2-like" evidence="1">
    <location>
        <begin position="33"/>
        <end position="155"/>
    </location>
</feature>
<dbReference type="Proteomes" id="UP001523401">
    <property type="component" value="Unassembled WGS sequence"/>
</dbReference>
<dbReference type="Pfam" id="PF00535">
    <property type="entry name" value="Glycos_transf_2"/>
    <property type="match status" value="1"/>
</dbReference>
<organism evidence="2 3">
    <name type="scientific">Asaia lannensis NBRC 102526</name>
    <dbReference type="NCBI Taxonomy" id="1307926"/>
    <lineage>
        <taxon>Bacteria</taxon>
        <taxon>Pseudomonadati</taxon>
        <taxon>Pseudomonadota</taxon>
        <taxon>Alphaproteobacteria</taxon>
        <taxon>Acetobacterales</taxon>
        <taxon>Acetobacteraceae</taxon>
        <taxon>Asaia</taxon>
    </lineage>
</organism>
<dbReference type="SUPFAM" id="SSF53448">
    <property type="entry name" value="Nucleotide-diphospho-sugar transferases"/>
    <property type="match status" value="1"/>
</dbReference>
<evidence type="ECO:0000313" key="2">
    <source>
        <dbReference type="EMBL" id="MCO6160224.1"/>
    </source>
</evidence>
<dbReference type="PANTHER" id="PTHR43685:SF2">
    <property type="entry name" value="GLYCOSYLTRANSFERASE 2-LIKE DOMAIN-CONTAINING PROTEIN"/>
    <property type="match status" value="1"/>
</dbReference>
<proteinExistence type="predicted"/>
<evidence type="ECO:0000313" key="3">
    <source>
        <dbReference type="Proteomes" id="UP001523401"/>
    </source>
</evidence>
<keyword evidence="2" id="KW-0328">Glycosyltransferase</keyword>
<dbReference type="RefSeq" id="WP_252849435.1">
    <property type="nucleotide sequence ID" value="NZ_BAPW01000003.1"/>
</dbReference>
<keyword evidence="2" id="KW-0808">Transferase</keyword>
<reference evidence="2 3" key="1">
    <citation type="submission" date="2022-06" db="EMBL/GenBank/DDBJ databases">
        <title>Whole-genome of Asaia lannensis strain LMG 27011T.</title>
        <authorList>
            <person name="Sombolestani A."/>
        </authorList>
    </citation>
    <scope>NUCLEOTIDE SEQUENCE [LARGE SCALE GENOMIC DNA]</scope>
    <source>
        <strain evidence="2 3">NBRC 102526</strain>
    </source>
</reference>